<dbReference type="PANTHER" id="PTHR43537:SF5">
    <property type="entry name" value="UXU OPERON TRANSCRIPTIONAL REGULATOR"/>
    <property type="match status" value="1"/>
</dbReference>
<dbReference type="GO" id="GO:0003700">
    <property type="term" value="F:DNA-binding transcription factor activity"/>
    <property type="evidence" value="ECO:0007669"/>
    <property type="project" value="InterPro"/>
</dbReference>
<feature type="domain" description="HTH gntR-type" evidence="4">
    <location>
        <begin position="14"/>
        <end position="81"/>
    </location>
</feature>
<dbReference type="SMART" id="SM00345">
    <property type="entry name" value="HTH_GNTR"/>
    <property type="match status" value="1"/>
</dbReference>
<organism evidence="5 6">
    <name type="scientific">Leifsonia xyli subsp. xyli</name>
    <dbReference type="NCBI Taxonomy" id="59736"/>
    <lineage>
        <taxon>Bacteria</taxon>
        <taxon>Bacillati</taxon>
        <taxon>Actinomycetota</taxon>
        <taxon>Actinomycetes</taxon>
        <taxon>Micrococcales</taxon>
        <taxon>Microbacteriaceae</taxon>
        <taxon>Leifsonia</taxon>
    </lineage>
</organism>
<keyword evidence="1" id="KW-0805">Transcription regulation</keyword>
<reference evidence="5 6" key="1">
    <citation type="submission" date="2015-11" db="EMBL/GenBank/DDBJ databases">
        <authorList>
            <person name="Zhang Y."/>
            <person name="Guo Z."/>
        </authorList>
    </citation>
    <scope>NUCLEOTIDE SEQUENCE [LARGE SCALE GENOMIC DNA]</scope>
    <source>
        <strain evidence="6">gdw1</strain>
    </source>
</reference>
<dbReference type="Gene3D" id="1.10.10.10">
    <property type="entry name" value="Winged helix-like DNA-binding domain superfamily/Winged helix DNA-binding domain"/>
    <property type="match status" value="1"/>
</dbReference>
<dbReference type="Pfam" id="PF00392">
    <property type="entry name" value="GntR"/>
    <property type="match status" value="1"/>
</dbReference>
<dbReference type="InterPro" id="IPR011711">
    <property type="entry name" value="GntR_C"/>
</dbReference>
<evidence type="ECO:0000313" key="6">
    <source>
        <dbReference type="Proteomes" id="UP000094426"/>
    </source>
</evidence>
<dbReference type="CDD" id="cd07377">
    <property type="entry name" value="WHTH_GntR"/>
    <property type="match status" value="1"/>
</dbReference>
<evidence type="ECO:0000256" key="2">
    <source>
        <dbReference type="ARBA" id="ARBA00023125"/>
    </source>
</evidence>
<evidence type="ECO:0000256" key="3">
    <source>
        <dbReference type="ARBA" id="ARBA00023163"/>
    </source>
</evidence>
<dbReference type="OrthoDB" id="8680240at2"/>
<dbReference type="RefSeq" id="WP_041766907.1">
    <property type="nucleotide sequence ID" value="NZ_LNZG01000013.1"/>
</dbReference>
<dbReference type="PANTHER" id="PTHR43537">
    <property type="entry name" value="TRANSCRIPTIONAL REGULATOR, GNTR FAMILY"/>
    <property type="match status" value="1"/>
</dbReference>
<dbReference type="Pfam" id="PF07729">
    <property type="entry name" value="FCD"/>
    <property type="match status" value="1"/>
</dbReference>
<evidence type="ECO:0000313" key="5">
    <source>
        <dbReference type="EMBL" id="ODA90343.1"/>
    </source>
</evidence>
<dbReference type="InterPro" id="IPR036388">
    <property type="entry name" value="WH-like_DNA-bd_sf"/>
</dbReference>
<gene>
    <name evidence="5" type="ORF">ATY41_10165</name>
</gene>
<dbReference type="InterPro" id="IPR008920">
    <property type="entry name" value="TF_FadR/GntR_C"/>
</dbReference>
<dbReference type="EMBL" id="LNZG01000013">
    <property type="protein sequence ID" value="ODA90343.1"/>
    <property type="molecule type" value="Genomic_DNA"/>
</dbReference>
<dbReference type="InterPro" id="IPR000524">
    <property type="entry name" value="Tscrpt_reg_HTH_GntR"/>
</dbReference>
<dbReference type="Gene3D" id="1.20.120.530">
    <property type="entry name" value="GntR ligand-binding domain-like"/>
    <property type="match status" value="1"/>
</dbReference>
<protein>
    <submittedName>
        <fullName evidence="5">GntR family transcriptional regulator</fullName>
    </submittedName>
</protein>
<proteinExistence type="predicted"/>
<dbReference type="InterPro" id="IPR036390">
    <property type="entry name" value="WH_DNA-bd_sf"/>
</dbReference>
<dbReference type="Proteomes" id="UP000094426">
    <property type="component" value="Unassembled WGS sequence"/>
</dbReference>
<keyword evidence="3" id="KW-0804">Transcription</keyword>
<dbReference type="SUPFAM" id="SSF46785">
    <property type="entry name" value="Winged helix' DNA-binding domain"/>
    <property type="match status" value="1"/>
</dbReference>
<evidence type="ECO:0000259" key="4">
    <source>
        <dbReference type="PROSITE" id="PS50949"/>
    </source>
</evidence>
<accession>A0A1E2SKQ9</accession>
<comment type="caution">
    <text evidence="5">The sequence shown here is derived from an EMBL/GenBank/DDBJ whole genome shotgun (WGS) entry which is preliminary data.</text>
</comment>
<keyword evidence="2" id="KW-0238">DNA-binding</keyword>
<dbReference type="SUPFAM" id="SSF48008">
    <property type="entry name" value="GntR ligand-binding domain-like"/>
    <property type="match status" value="1"/>
</dbReference>
<sequence>MPLPVKDSAPVERQLLRDVVYNRLYEGILDGTLEPGETLLDEKLTTWLGVSRTPIREALMKLADIGLVEMAPNRYTRVAPIDLRAIDEAVYTSGLLHEYAARTAVSTLDNAAIGRLEKALKQVKKTAKSGQAPALGQALNDFFLEFGRDSHNQALLAISEGLGPQLLRYVSVWHLPFATEDIAERVAEIFDAAKAKDADRTGELIKTLFEPTYDQFVADYRRTHAEIDEAPII</sequence>
<name>A0A1E2SKQ9_LEIXY</name>
<dbReference type="AlphaFoldDB" id="A0A1E2SKQ9"/>
<dbReference type="PROSITE" id="PS50949">
    <property type="entry name" value="HTH_GNTR"/>
    <property type="match status" value="1"/>
</dbReference>
<evidence type="ECO:0000256" key="1">
    <source>
        <dbReference type="ARBA" id="ARBA00023015"/>
    </source>
</evidence>
<dbReference type="GO" id="GO:0003677">
    <property type="term" value="F:DNA binding"/>
    <property type="evidence" value="ECO:0007669"/>
    <property type="project" value="UniProtKB-KW"/>
</dbReference>